<keyword evidence="1" id="KW-0472">Membrane</keyword>
<dbReference type="EMBL" id="JBHTJM010000008">
    <property type="protein sequence ID" value="MFD0964016.1"/>
    <property type="molecule type" value="Genomic_DNA"/>
</dbReference>
<dbReference type="RefSeq" id="WP_377715320.1">
    <property type="nucleotide sequence ID" value="NZ_JBHTJM010000008.1"/>
</dbReference>
<keyword evidence="3" id="KW-1185">Reference proteome</keyword>
<feature type="transmembrane region" description="Helical" evidence="1">
    <location>
        <begin position="47"/>
        <end position="67"/>
    </location>
</feature>
<keyword evidence="1" id="KW-0812">Transmembrane</keyword>
<name>A0ABW3I2P8_9FLAO</name>
<keyword evidence="1" id="KW-1133">Transmembrane helix</keyword>
<comment type="caution">
    <text evidence="2">The sequence shown here is derived from an EMBL/GenBank/DDBJ whole genome shotgun (WGS) entry which is preliminary data.</text>
</comment>
<gene>
    <name evidence="2" type="ORF">ACFQ1O_08380</name>
</gene>
<protein>
    <submittedName>
        <fullName evidence="2">Uncharacterized protein</fullName>
    </submittedName>
</protein>
<evidence type="ECO:0000256" key="1">
    <source>
        <dbReference type="SAM" id="Phobius"/>
    </source>
</evidence>
<sequence length="94" mass="10517">MITKAYTKAFKDFETGFLGYAPISMMVLTCLGSISVMYLLKDNSSTTIYELAICVIVCMGYNATILGQMKKKFAFNTLIFATIINLVILFLNFN</sequence>
<feature type="transmembrane region" description="Helical" evidence="1">
    <location>
        <begin position="73"/>
        <end position="93"/>
    </location>
</feature>
<organism evidence="2 3">
    <name type="scientific">Pseudofulvibacter geojedonensis</name>
    <dbReference type="NCBI Taxonomy" id="1123758"/>
    <lineage>
        <taxon>Bacteria</taxon>
        <taxon>Pseudomonadati</taxon>
        <taxon>Bacteroidota</taxon>
        <taxon>Flavobacteriia</taxon>
        <taxon>Flavobacteriales</taxon>
        <taxon>Flavobacteriaceae</taxon>
        <taxon>Pseudofulvibacter</taxon>
    </lineage>
</organism>
<evidence type="ECO:0000313" key="3">
    <source>
        <dbReference type="Proteomes" id="UP001596997"/>
    </source>
</evidence>
<feature type="transmembrane region" description="Helical" evidence="1">
    <location>
        <begin position="20"/>
        <end position="40"/>
    </location>
</feature>
<reference evidence="3" key="1">
    <citation type="journal article" date="2019" name="Int. J. Syst. Evol. Microbiol.">
        <title>The Global Catalogue of Microorganisms (GCM) 10K type strain sequencing project: providing services to taxonomists for standard genome sequencing and annotation.</title>
        <authorList>
            <consortium name="The Broad Institute Genomics Platform"/>
            <consortium name="The Broad Institute Genome Sequencing Center for Infectious Disease"/>
            <person name="Wu L."/>
            <person name="Ma J."/>
        </authorList>
    </citation>
    <scope>NUCLEOTIDE SEQUENCE [LARGE SCALE GENOMIC DNA]</scope>
    <source>
        <strain evidence="3">CCUG 62114</strain>
    </source>
</reference>
<dbReference type="Proteomes" id="UP001596997">
    <property type="component" value="Unassembled WGS sequence"/>
</dbReference>
<evidence type="ECO:0000313" key="2">
    <source>
        <dbReference type="EMBL" id="MFD0964016.1"/>
    </source>
</evidence>
<accession>A0ABW3I2P8</accession>
<proteinExistence type="predicted"/>